<proteinExistence type="predicted"/>
<dbReference type="EMBL" id="BAABJQ010000005">
    <property type="protein sequence ID" value="GAA5182744.1"/>
    <property type="molecule type" value="Genomic_DNA"/>
</dbReference>
<protein>
    <submittedName>
        <fullName evidence="2">Uncharacterized protein</fullName>
    </submittedName>
</protein>
<dbReference type="RefSeq" id="WP_345628291.1">
    <property type="nucleotide sequence ID" value="NZ_BAABJQ010000005.1"/>
</dbReference>
<sequence length="149" mass="15984">MGRDEPRSEPATPTVSETGVCRGEARWTVAHSAWEAVAPGLPDEVRSLLAAPIVVSVDVSGDARGAAGRRGAARAEDDDEERQPERYPSPVDPCAGLGTRHGEARHGEARLGEALRGEVRPAEHRHGEPRPMFLAPAGLRPRALARHRV</sequence>
<dbReference type="Proteomes" id="UP001501570">
    <property type="component" value="Unassembled WGS sequence"/>
</dbReference>
<accession>A0ABP9RQ29</accession>
<evidence type="ECO:0000313" key="2">
    <source>
        <dbReference type="EMBL" id="GAA5182744.1"/>
    </source>
</evidence>
<name>A0ABP9RQ29_9ACTN</name>
<reference evidence="3" key="1">
    <citation type="journal article" date="2019" name="Int. J. Syst. Evol. Microbiol.">
        <title>The Global Catalogue of Microorganisms (GCM) 10K type strain sequencing project: providing services to taxonomists for standard genome sequencing and annotation.</title>
        <authorList>
            <consortium name="The Broad Institute Genomics Platform"/>
            <consortium name="The Broad Institute Genome Sequencing Center for Infectious Disease"/>
            <person name="Wu L."/>
            <person name="Ma J."/>
        </authorList>
    </citation>
    <scope>NUCLEOTIDE SEQUENCE [LARGE SCALE GENOMIC DNA]</scope>
    <source>
        <strain evidence="3">JCM 18304</strain>
    </source>
</reference>
<evidence type="ECO:0000256" key="1">
    <source>
        <dbReference type="SAM" id="MobiDB-lite"/>
    </source>
</evidence>
<organism evidence="2 3">
    <name type="scientific">Rugosimonospora acidiphila</name>
    <dbReference type="NCBI Taxonomy" id="556531"/>
    <lineage>
        <taxon>Bacteria</taxon>
        <taxon>Bacillati</taxon>
        <taxon>Actinomycetota</taxon>
        <taxon>Actinomycetes</taxon>
        <taxon>Micromonosporales</taxon>
        <taxon>Micromonosporaceae</taxon>
        <taxon>Rugosimonospora</taxon>
    </lineage>
</organism>
<gene>
    <name evidence="2" type="ORF">GCM10023322_20330</name>
</gene>
<feature type="compositionally biased region" description="Basic and acidic residues" evidence="1">
    <location>
        <begin position="100"/>
        <end position="129"/>
    </location>
</feature>
<feature type="region of interest" description="Disordered" evidence="1">
    <location>
        <begin position="59"/>
        <end position="149"/>
    </location>
</feature>
<evidence type="ECO:0000313" key="3">
    <source>
        <dbReference type="Proteomes" id="UP001501570"/>
    </source>
</evidence>
<keyword evidence="3" id="KW-1185">Reference proteome</keyword>
<comment type="caution">
    <text evidence="2">The sequence shown here is derived from an EMBL/GenBank/DDBJ whole genome shotgun (WGS) entry which is preliminary data.</text>
</comment>